<comment type="caution">
    <text evidence="2">The sequence shown here is derived from an EMBL/GenBank/DDBJ whole genome shotgun (WGS) entry which is preliminary data.</text>
</comment>
<evidence type="ECO:0000256" key="1">
    <source>
        <dbReference type="SAM" id="Coils"/>
    </source>
</evidence>
<dbReference type="Proteomes" id="UP000193944">
    <property type="component" value="Unassembled WGS sequence"/>
</dbReference>
<organism evidence="2 3">
    <name type="scientific">Anaeromyces robustus</name>
    <dbReference type="NCBI Taxonomy" id="1754192"/>
    <lineage>
        <taxon>Eukaryota</taxon>
        <taxon>Fungi</taxon>
        <taxon>Fungi incertae sedis</taxon>
        <taxon>Chytridiomycota</taxon>
        <taxon>Chytridiomycota incertae sedis</taxon>
        <taxon>Neocallimastigomycetes</taxon>
        <taxon>Neocallimastigales</taxon>
        <taxon>Neocallimastigaceae</taxon>
        <taxon>Anaeromyces</taxon>
    </lineage>
</organism>
<evidence type="ECO:0000313" key="2">
    <source>
        <dbReference type="EMBL" id="ORX86302.1"/>
    </source>
</evidence>
<gene>
    <name evidence="2" type="ORF">BCR32DRAFT_290150</name>
</gene>
<dbReference type="EMBL" id="MCFG01000023">
    <property type="protein sequence ID" value="ORX86302.1"/>
    <property type="molecule type" value="Genomic_DNA"/>
</dbReference>
<keyword evidence="1" id="KW-0175">Coiled coil</keyword>
<evidence type="ECO:0000313" key="3">
    <source>
        <dbReference type="Proteomes" id="UP000193944"/>
    </source>
</evidence>
<reference evidence="2 3" key="1">
    <citation type="submission" date="2016-08" db="EMBL/GenBank/DDBJ databases">
        <title>A Parts List for Fungal Cellulosomes Revealed by Comparative Genomics.</title>
        <authorList>
            <consortium name="DOE Joint Genome Institute"/>
            <person name="Haitjema C.H."/>
            <person name="Gilmore S.P."/>
            <person name="Henske J.K."/>
            <person name="Solomon K.V."/>
            <person name="De Groot R."/>
            <person name="Kuo A."/>
            <person name="Mondo S.J."/>
            <person name="Salamov A.A."/>
            <person name="Labutti K."/>
            <person name="Zhao Z."/>
            <person name="Chiniquy J."/>
            <person name="Barry K."/>
            <person name="Brewer H.M."/>
            <person name="Purvine S.O."/>
            <person name="Wright A.T."/>
            <person name="Boxma B."/>
            <person name="Van Alen T."/>
            <person name="Hackstein J.H."/>
            <person name="Baker S.E."/>
            <person name="Grigoriev I.V."/>
            <person name="O'Malley M.A."/>
        </authorList>
    </citation>
    <scope>NUCLEOTIDE SEQUENCE [LARGE SCALE GENOMIC DNA]</scope>
    <source>
        <strain evidence="2 3">S4</strain>
    </source>
</reference>
<name>A0A1Y1XKR9_9FUNG</name>
<accession>A0A1Y1XKR9</accession>
<sequence length="301" mass="35301">MSSQDNEHIYITDNTDDEEGEFLENKIDNIISSQKSQYEDSKQCGKDIIIINKQLIWISYNWKELCKEKEKIINDLKKQIANKDGEIKNLNQQIEEKNKEIESLKQEKIEKELIIQMINHDKITCRKDFKKYRDEKDPEIKNLRKEIQNLSNQFEQIKINGEKLENKHLRIEIKGYFIDQYLNLAMPFWFKGFCVKEQNFGFSGSKEKLSDFISNSIKIKISKDDFFNMDKTMAFQNHLSIFSLKTGKGFIFGKTIVYQGEIIHGNGKPDGIGIMLKSTGDVIEGRKSTEEWFKLAGIRED</sequence>
<dbReference type="AlphaFoldDB" id="A0A1Y1XKR9"/>
<proteinExistence type="predicted"/>
<reference evidence="2 3" key="2">
    <citation type="submission" date="2016-08" db="EMBL/GenBank/DDBJ databases">
        <title>Pervasive Adenine N6-methylation of Active Genes in Fungi.</title>
        <authorList>
            <consortium name="DOE Joint Genome Institute"/>
            <person name="Mondo S.J."/>
            <person name="Dannebaum R.O."/>
            <person name="Kuo R.C."/>
            <person name="Labutti K."/>
            <person name="Haridas S."/>
            <person name="Kuo A."/>
            <person name="Salamov A."/>
            <person name="Ahrendt S.R."/>
            <person name="Lipzen A."/>
            <person name="Sullivan W."/>
            <person name="Andreopoulos W.B."/>
            <person name="Clum A."/>
            <person name="Lindquist E."/>
            <person name="Daum C."/>
            <person name="Ramamoorthy G.K."/>
            <person name="Gryganskyi A."/>
            <person name="Culley D."/>
            <person name="Magnuson J.K."/>
            <person name="James T.Y."/>
            <person name="O'Malley M.A."/>
            <person name="Stajich J.E."/>
            <person name="Spatafora J.W."/>
            <person name="Visel A."/>
            <person name="Grigoriev I.V."/>
        </authorList>
    </citation>
    <scope>NUCLEOTIDE SEQUENCE [LARGE SCALE GENOMIC DNA]</scope>
    <source>
        <strain evidence="2 3">S4</strain>
    </source>
</reference>
<keyword evidence="3" id="KW-1185">Reference proteome</keyword>
<feature type="coiled-coil region" evidence="1">
    <location>
        <begin position="66"/>
        <end position="167"/>
    </location>
</feature>
<protein>
    <submittedName>
        <fullName evidence="2">Uncharacterized protein</fullName>
    </submittedName>
</protein>